<evidence type="ECO:0000259" key="1">
    <source>
        <dbReference type="Pfam" id="PF13460"/>
    </source>
</evidence>
<feature type="domain" description="NAD(P)-binding" evidence="1">
    <location>
        <begin position="11"/>
        <end position="167"/>
    </location>
</feature>
<comment type="caution">
    <text evidence="2">The sequence shown here is derived from an EMBL/GenBank/DDBJ whole genome shotgun (WGS) entry which is preliminary data.</text>
</comment>
<dbReference type="Pfam" id="PF13460">
    <property type="entry name" value="NAD_binding_10"/>
    <property type="match status" value="1"/>
</dbReference>
<dbReference type="Gene3D" id="3.40.50.720">
    <property type="entry name" value="NAD(P)-binding Rossmann-like Domain"/>
    <property type="match status" value="1"/>
</dbReference>
<reference evidence="2 3" key="1">
    <citation type="submission" date="2018-03" db="EMBL/GenBank/DDBJ databases">
        <title>Genomic Encyclopedia of Archaeal and Bacterial Type Strains, Phase II (KMG-II): from individual species to whole genera.</title>
        <authorList>
            <person name="Goeker M."/>
        </authorList>
    </citation>
    <scope>NUCLEOTIDE SEQUENCE [LARGE SCALE GENOMIC DNA]</scope>
    <source>
        <strain evidence="2 3">DSM 43146</strain>
    </source>
</reference>
<gene>
    <name evidence="2" type="ORF">CLV67_104371</name>
</gene>
<proteinExistence type="predicted"/>
<dbReference type="RefSeq" id="WP_106317814.1">
    <property type="nucleotide sequence ID" value="NZ_BOMO01000021.1"/>
</dbReference>
<accession>A0A2T0KHB9</accession>
<dbReference type="InterPro" id="IPR036291">
    <property type="entry name" value="NAD(P)-bd_dom_sf"/>
</dbReference>
<dbReference type="InterPro" id="IPR051604">
    <property type="entry name" value="Ergot_Alk_Oxidoreductase"/>
</dbReference>
<keyword evidence="3" id="KW-1185">Reference proteome</keyword>
<sequence length="274" mass="29688">MSQTSPILVLGGTGTVGSRVTARLRDAGRDVRVATRRSARRFDWEDPGTWAAALEGVPIMFVLLPDRTGLPEAFLPEALRAGVRRVVLHSDRGLEVMGMDQLQKTEAWVRNSGAEWTIVRPDWFHQDFETFFRQSVVDGRLCLPVGGARQGFIDADDIAAVEVAALTGDDLTGQLVEITGPRALSFGDAVAEISRATGRRIVFDASPDSYRETLRADGLPDEVVEALTGSFVRLGERGDTVPTGVVEKILGRPGRDFAAYADDAAARGVWNPAL</sequence>
<name>A0A2T0KHB9_9ACTN</name>
<protein>
    <submittedName>
        <fullName evidence="2">Uncharacterized protein YbjT (DUF2867 family)</fullName>
    </submittedName>
</protein>
<dbReference type="PANTHER" id="PTHR43162:SF1">
    <property type="entry name" value="PRESTALK A DIFFERENTIATION PROTEIN A"/>
    <property type="match status" value="1"/>
</dbReference>
<dbReference type="EMBL" id="PVMZ01000004">
    <property type="protein sequence ID" value="PRX22843.1"/>
    <property type="molecule type" value="Genomic_DNA"/>
</dbReference>
<evidence type="ECO:0000313" key="3">
    <source>
        <dbReference type="Proteomes" id="UP000239415"/>
    </source>
</evidence>
<dbReference type="PANTHER" id="PTHR43162">
    <property type="match status" value="1"/>
</dbReference>
<dbReference type="InterPro" id="IPR016040">
    <property type="entry name" value="NAD(P)-bd_dom"/>
</dbReference>
<dbReference type="Gene3D" id="3.90.25.10">
    <property type="entry name" value="UDP-galactose 4-epimerase, domain 1"/>
    <property type="match status" value="1"/>
</dbReference>
<evidence type="ECO:0000313" key="2">
    <source>
        <dbReference type="EMBL" id="PRX22843.1"/>
    </source>
</evidence>
<dbReference type="AlphaFoldDB" id="A0A2T0KHB9"/>
<dbReference type="Proteomes" id="UP000239415">
    <property type="component" value="Unassembled WGS sequence"/>
</dbReference>
<organism evidence="2 3">
    <name type="scientific">Actinoplanes italicus</name>
    <dbReference type="NCBI Taxonomy" id="113567"/>
    <lineage>
        <taxon>Bacteria</taxon>
        <taxon>Bacillati</taxon>
        <taxon>Actinomycetota</taxon>
        <taxon>Actinomycetes</taxon>
        <taxon>Micromonosporales</taxon>
        <taxon>Micromonosporaceae</taxon>
        <taxon>Actinoplanes</taxon>
    </lineage>
</organism>
<dbReference type="SUPFAM" id="SSF51735">
    <property type="entry name" value="NAD(P)-binding Rossmann-fold domains"/>
    <property type="match status" value="1"/>
</dbReference>
<dbReference type="OrthoDB" id="3510772at2"/>